<evidence type="ECO:0000313" key="1">
    <source>
        <dbReference type="EMBL" id="KXT12968.1"/>
    </source>
</evidence>
<keyword evidence="2" id="KW-1185">Reference proteome</keyword>
<sequence length="184" mass="21471">MASTAHQVFAIPELLEQILLELPIRSLVSLPLWYLDIPQTDAKRLEPNKQYHHHESQLSPKSFKTSHKALQGIKKEDFDPNNPSHMAIDYKTLFRMDSALRREFISQPPLHKITFWVTKFGEGATFETVEDRLREFFEKARGHPMTMSQHLMVDYVWLDLGKAVPDEADDAVEDLWEELSRLEL</sequence>
<gene>
    <name evidence="1" type="ORF">AC579_4049</name>
</gene>
<dbReference type="AlphaFoldDB" id="A0A139IE00"/>
<evidence type="ECO:0000313" key="2">
    <source>
        <dbReference type="Proteomes" id="UP000073492"/>
    </source>
</evidence>
<reference evidence="1 2" key="1">
    <citation type="submission" date="2015-07" db="EMBL/GenBank/DDBJ databases">
        <title>Comparative genomics of the Sigatoka disease complex on banana suggests a link between parallel evolutionary changes in Pseudocercospora fijiensis and Pseudocercospora eumusae and increased virulence on the banana host.</title>
        <authorList>
            <person name="Chang T.-C."/>
            <person name="Salvucci A."/>
            <person name="Crous P.W."/>
            <person name="Stergiopoulos I."/>
        </authorList>
    </citation>
    <scope>NUCLEOTIDE SEQUENCE [LARGE SCALE GENOMIC DNA]</scope>
    <source>
        <strain evidence="1 2">CBS 116634</strain>
    </source>
</reference>
<dbReference type="Proteomes" id="UP000073492">
    <property type="component" value="Unassembled WGS sequence"/>
</dbReference>
<dbReference type="EMBL" id="LFZO01000134">
    <property type="protein sequence ID" value="KXT12968.1"/>
    <property type="molecule type" value="Genomic_DNA"/>
</dbReference>
<dbReference type="OrthoDB" id="3800738at2759"/>
<comment type="caution">
    <text evidence="1">The sequence shown here is derived from an EMBL/GenBank/DDBJ whole genome shotgun (WGS) entry which is preliminary data.</text>
</comment>
<protein>
    <submittedName>
        <fullName evidence="1">Uncharacterized protein</fullName>
    </submittedName>
</protein>
<name>A0A139IE00_9PEZI</name>
<accession>A0A139IE00</accession>
<organism evidence="1 2">
    <name type="scientific">Pseudocercospora musae</name>
    <dbReference type="NCBI Taxonomy" id="113226"/>
    <lineage>
        <taxon>Eukaryota</taxon>
        <taxon>Fungi</taxon>
        <taxon>Dikarya</taxon>
        <taxon>Ascomycota</taxon>
        <taxon>Pezizomycotina</taxon>
        <taxon>Dothideomycetes</taxon>
        <taxon>Dothideomycetidae</taxon>
        <taxon>Mycosphaerellales</taxon>
        <taxon>Mycosphaerellaceae</taxon>
        <taxon>Pseudocercospora</taxon>
    </lineage>
</organism>
<proteinExistence type="predicted"/>